<dbReference type="InParanoid" id="A0A1B7MF24"/>
<dbReference type="AlphaFoldDB" id="A0A1B7MF24"/>
<organism evidence="2 3">
    <name type="scientific">Rhizopogon vinicolor AM-OR11-026</name>
    <dbReference type="NCBI Taxonomy" id="1314800"/>
    <lineage>
        <taxon>Eukaryota</taxon>
        <taxon>Fungi</taxon>
        <taxon>Dikarya</taxon>
        <taxon>Basidiomycota</taxon>
        <taxon>Agaricomycotina</taxon>
        <taxon>Agaricomycetes</taxon>
        <taxon>Agaricomycetidae</taxon>
        <taxon>Boletales</taxon>
        <taxon>Suillineae</taxon>
        <taxon>Rhizopogonaceae</taxon>
        <taxon>Rhizopogon</taxon>
    </lineage>
</organism>
<dbReference type="OrthoDB" id="6513042at2759"/>
<dbReference type="EMBL" id="KV449535">
    <property type="protein sequence ID" value="OAX31191.1"/>
    <property type="molecule type" value="Genomic_DNA"/>
</dbReference>
<evidence type="ECO:0000313" key="3">
    <source>
        <dbReference type="Proteomes" id="UP000092154"/>
    </source>
</evidence>
<dbReference type="SUPFAM" id="SSF52540">
    <property type="entry name" value="P-loop containing nucleoside triphosphate hydrolases"/>
    <property type="match status" value="1"/>
</dbReference>
<dbReference type="PANTHER" id="PTHR10887:SF495">
    <property type="entry name" value="HELICASE SENATAXIN ISOFORM X1-RELATED"/>
    <property type="match status" value="1"/>
</dbReference>
<keyword evidence="3" id="KW-1185">Reference proteome</keyword>
<dbReference type="InterPro" id="IPR045055">
    <property type="entry name" value="DNA2/NAM7-like"/>
</dbReference>
<dbReference type="InterPro" id="IPR027417">
    <property type="entry name" value="P-loop_NTPase"/>
</dbReference>
<feature type="domain" description="DNA2/NAM7 helicase-like C-terminal" evidence="1">
    <location>
        <begin position="1"/>
        <end position="99"/>
    </location>
</feature>
<dbReference type="PANTHER" id="PTHR10887">
    <property type="entry name" value="DNA2/NAM7 HELICASE FAMILY"/>
    <property type="match status" value="1"/>
</dbReference>
<gene>
    <name evidence="2" type="ORF">K503DRAFT_670403</name>
</gene>
<evidence type="ECO:0000313" key="2">
    <source>
        <dbReference type="EMBL" id="OAX31191.1"/>
    </source>
</evidence>
<protein>
    <recommendedName>
        <fullName evidence="1">DNA2/NAM7 helicase-like C-terminal domain-containing protein</fullName>
    </recommendedName>
</protein>
<dbReference type="STRING" id="1314800.A0A1B7MF24"/>
<evidence type="ECO:0000259" key="1">
    <source>
        <dbReference type="Pfam" id="PF13087"/>
    </source>
</evidence>
<dbReference type="InterPro" id="IPR041679">
    <property type="entry name" value="DNA2/NAM7-like_C"/>
</dbReference>
<feature type="non-terminal residue" evidence="2">
    <location>
        <position position="126"/>
    </location>
</feature>
<dbReference type="Gene3D" id="3.40.50.300">
    <property type="entry name" value="P-loop containing nucleotide triphosphate hydrolases"/>
    <property type="match status" value="1"/>
</dbReference>
<dbReference type="CDD" id="cd18808">
    <property type="entry name" value="SF1_C_Upf1"/>
    <property type="match status" value="1"/>
</dbReference>
<feature type="non-terminal residue" evidence="2">
    <location>
        <position position="1"/>
    </location>
</feature>
<dbReference type="Pfam" id="PF13087">
    <property type="entry name" value="AAA_12"/>
    <property type="match status" value="1"/>
</dbReference>
<sequence length="126" mass="14337">NESEITVIIHLARLYYKQGRQYRVITPYDAQRTAIERQLELAGLPWEDKCFNVDSFQGNEEDHIIVSLVRTEGVGFLRNVRRMSVMLTRCKKSMIICTSRDFVMVGKAADTLVGKLAAAMGPEGWL</sequence>
<dbReference type="InterPro" id="IPR047187">
    <property type="entry name" value="SF1_C_Upf1"/>
</dbReference>
<dbReference type="Proteomes" id="UP000092154">
    <property type="component" value="Unassembled WGS sequence"/>
</dbReference>
<reference evidence="2 3" key="1">
    <citation type="submission" date="2016-06" db="EMBL/GenBank/DDBJ databases">
        <title>Comparative genomics of the ectomycorrhizal sister species Rhizopogon vinicolor and Rhizopogon vesiculosus (Basidiomycota: Boletales) reveals a divergence of the mating type B locus.</title>
        <authorList>
            <consortium name="DOE Joint Genome Institute"/>
            <person name="Mujic A.B."/>
            <person name="Kuo A."/>
            <person name="Tritt A."/>
            <person name="Lipzen A."/>
            <person name="Chen C."/>
            <person name="Johnson J."/>
            <person name="Sharma A."/>
            <person name="Barry K."/>
            <person name="Grigoriev I.V."/>
            <person name="Spatafora J.W."/>
        </authorList>
    </citation>
    <scope>NUCLEOTIDE SEQUENCE [LARGE SCALE GENOMIC DNA]</scope>
    <source>
        <strain evidence="2 3">AM-OR11-026</strain>
    </source>
</reference>
<name>A0A1B7MF24_9AGAM</name>
<accession>A0A1B7MF24</accession>
<proteinExistence type="predicted"/>